<evidence type="ECO:0000256" key="6">
    <source>
        <dbReference type="ARBA" id="ARBA00022759"/>
    </source>
</evidence>
<comment type="similarity">
    <text evidence="2">Belongs to the ribonuclease III family.</text>
</comment>
<name>A0A8J6TAS2_9BACT</name>
<dbReference type="InterPro" id="IPR011907">
    <property type="entry name" value="RNase_III"/>
</dbReference>
<keyword evidence="3 9" id="KW-0698">rRNA processing</keyword>
<feature type="domain" description="RNase III" evidence="11">
    <location>
        <begin position="14"/>
        <end position="142"/>
    </location>
</feature>
<comment type="cofactor">
    <cofactor evidence="9">
        <name>Mg(2+)</name>
        <dbReference type="ChEBI" id="CHEBI:18420"/>
    </cofactor>
</comment>
<dbReference type="SUPFAM" id="SSF54768">
    <property type="entry name" value="dsRNA-binding domain-like"/>
    <property type="match status" value="1"/>
</dbReference>
<proteinExistence type="inferred from homology"/>
<keyword evidence="6 9" id="KW-0255">Endonuclease</keyword>
<keyword evidence="5 9" id="KW-0540">Nuclease</keyword>
<dbReference type="SUPFAM" id="SSF69065">
    <property type="entry name" value="RNase III domain-like"/>
    <property type="match status" value="1"/>
</dbReference>
<evidence type="ECO:0000256" key="9">
    <source>
        <dbReference type="HAMAP-Rule" id="MF_00104"/>
    </source>
</evidence>
<evidence type="ECO:0000256" key="4">
    <source>
        <dbReference type="ARBA" id="ARBA00022664"/>
    </source>
</evidence>
<feature type="binding site" evidence="9">
    <location>
        <position position="131"/>
    </location>
    <ligand>
        <name>Mg(2+)</name>
        <dbReference type="ChEBI" id="CHEBI:18420"/>
    </ligand>
</feature>
<dbReference type="GO" id="GO:0019843">
    <property type="term" value="F:rRNA binding"/>
    <property type="evidence" value="ECO:0007669"/>
    <property type="project" value="UniProtKB-KW"/>
</dbReference>
<dbReference type="GO" id="GO:0006364">
    <property type="term" value="P:rRNA processing"/>
    <property type="evidence" value="ECO:0007669"/>
    <property type="project" value="UniProtKB-UniRule"/>
</dbReference>
<organism evidence="12 13">
    <name type="scientific">Candidatus Desulfatifera sulfidica</name>
    <dbReference type="NCBI Taxonomy" id="2841691"/>
    <lineage>
        <taxon>Bacteria</taxon>
        <taxon>Pseudomonadati</taxon>
        <taxon>Thermodesulfobacteriota</taxon>
        <taxon>Desulfobulbia</taxon>
        <taxon>Desulfobulbales</taxon>
        <taxon>Desulfobulbaceae</taxon>
        <taxon>Candidatus Desulfatifera</taxon>
    </lineage>
</organism>
<gene>
    <name evidence="9 12" type="primary">rnc</name>
    <name evidence="12" type="ORF">H8E79_08780</name>
</gene>
<dbReference type="SMART" id="SM00535">
    <property type="entry name" value="RIBOc"/>
    <property type="match status" value="1"/>
</dbReference>
<feature type="active site" evidence="9">
    <location>
        <position position="59"/>
    </location>
</feature>
<evidence type="ECO:0000256" key="2">
    <source>
        <dbReference type="ARBA" id="ARBA00010183"/>
    </source>
</evidence>
<dbReference type="GO" id="GO:0010468">
    <property type="term" value="P:regulation of gene expression"/>
    <property type="evidence" value="ECO:0007669"/>
    <property type="project" value="TreeGrafter"/>
</dbReference>
<dbReference type="GO" id="GO:0005737">
    <property type="term" value="C:cytoplasm"/>
    <property type="evidence" value="ECO:0007669"/>
    <property type="project" value="UniProtKB-SubCell"/>
</dbReference>
<dbReference type="EC" id="3.1.26.3" evidence="9"/>
<dbReference type="Pfam" id="PF14622">
    <property type="entry name" value="Ribonucleas_3_3"/>
    <property type="match status" value="1"/>
</dbReference>
<dbReference type="PROSITE" id="PS00517">
    <property type="entry name" value="RNASE_3_1"/>
    <property type="match status" value="1"/>
</dbReference>
<sequence>MFLDSLARQNKKRLAELEQIIGYRFTDLRLLQKALIHSSFAFEQSQVGNDNETLEFLGDAVLDLTVGYILFQNYPVMREGELTRLRSSLVNESHLAVMARDIDLGSYLHLGKGEEASSGRNKPSILSCAYEAVVGAIFEDGGYKTANAFVRQFFIPAIGSKKEELLIADAKSRLQEALQEKFNEAPSYRLDLEEGPSHEKVFTVSVVFRKQALATGTAGSKKEAEQRAAATALAGLDELLAGPLSV</sequence>
<dbReference type="PROSITE" id="PS50137">
    <property type="entry name" value="DS_RBD"/>
    <property type="match status" value="1"/>
</dbReference>
<dbReference type="GO" id="GO:0008033">
    <property type="term" value="P:tRNA processing"/>
    <property type="evidence" value="ECO:0007669"/>
    <property type="project" value="UniProtKB-KW"/>
</dbReference>
<keyword evidence="4 9" id="KW-0507">mRNA processing</keyword>
<comment type="catalytic activity">
    <reaction evidence="1 9">
        <text>Endonucleolytic cleavage to 5'-phosphomonoester.</text>
        <dbReference type="EC" id="3.1.26.3"/>
    </reaction>
</comment>
<dbReference type="InterPro" id="IPR036389">
    <property type="entry name" value="RNase_III_sf"/>
</dbReference>
<evidence type="ECO:0000256" key="7">
    <source>
        <dbReference type="ARBA" id="ARBA00022801"/>
    </source>
</evidence>
<dbReference type="PROSITE" id="PS50142">
    <property type="entry name" value="RNASE_3_2"/>
    <property type="match status" value="1"/>
</dbReference>
<evidence type="ECO:0000256" key="3">
    <source>
        <dbReference type="ARBA" id="ARBA00022552"/>
    </source>
</evidence>
<dbReference type="PANTHER" id="PTHR11207">
    <property type="entry name" value="RIBONUCLEASE III"/>
    <property type="match status" value="1"/>
</dbReference>
<comment type="subunit">
    <text evidence="9">Homodimer.</text>
</comment>
<keyword evidence="9" id="KW-0699">rRNA-binding</keyword>
<keyword evidence="9" id="KW-0479">Metal-binding</keyword>
<keyword evidence="8 9" id="KW-0694">RNA-binding</keyword>
<dbReference type="GO" id="GO:0046872">
    <property type="term" value="F:metal ion binding"/>
    <property type="evidence" value="ECO:0007669"/>
    <property type="project" value="UniProtKB-KW"/>
</dbReference>
<keyword evidence="9" id="KW-0460">Magnesium</keyword>
<dbReference type="GO" id="GO:0006397">
    <property type="term" value="P:mRNA processing"/>
    <property type="evidence" value="ECO:0007669"/>
    <property type="project" value="UniProtKB-UniRule"/>
</dbReference>
<dbReference type="InterPro" id="IPR014720">
    <property type="entry name" value="dsRBD_dom"/>
</dbReference>
<dbReference type="PANTHER" id="PTHR11207:SF0">
    <property type="entry name" value="RIBONUCLEASE 3"/>
    <property type="match status" value="1"/>
</dbReference>
<dbReference type="HAMAP" id="MF_00104">
    <property type="entry name" value="RNase_III"/>
    <property type="match status" value="1"/>
</dbReference>
<dbReference type="InterPro" id="IPR000999">
    <property type="entry name" value="RNase_III_dom"/>
</dbReference>
<dbReference type="FunFam" id="1.10.1520.10:FF:000001">
    <property type="entry name" value="Ribonuclease 3"/>
    <property type="match status" value="1"/>
</dbReference>
<feature type="active site" evidence="9">
    <location>
        <position position="131"/>
    </location>
</feature>
<protein>
    <recommendedName>
        <fullName evidence="9">Ribonuclease 3</fullName>
        <ecNumber evidence="9">3.1.26.3</ecNumber>
    </recommendedName>
    <alternativeName>
        <fullName evidence="9">Ribonuclease III</fullName>
        <shortName evidence="9">RNase III</shortName>
    </alternativeName>
</protein>
<evidence type="ECO:0000259" key="11">
    <source>
        <dbReference type="PROSITE" id="PS50142"/>
    </source>
</evidence>
<comment type="subcellular location">
    <subcellularLocation>
        <location evidence="9">Cytoplasm</location>
    </subcellularLocation>
</comment>
<evidence type="ECO:0000256" key="1">
    <source>
        <dbReference type="ARBA" id="ARBA00000109"/>
    </source>
</evidence>
<comment type="function">
    <text evidence="9">Digests double-stranded RNA. Involved in the processing of primary rRNA transcript to yield the immediate precursors to the large and small rRNAs (23S and 16S). Processes some mRNAs, and tRNAs when they are encoded in the rRNA operon. Processes pre-crRNA and tracrRNA of type II CRISPR loci if present in the organism.</text>
</comment>
<keyword evidence="7 9" id="KW-0378">Hydrolase</keyword>
<dbReference type="GO" id="GO:0003725">
    <property type="term" value="F:double-stranded RNA binding"/>
    <property type="evidence" value="ECO:0007669"/>
    <property type="project" value="TreeGrafter"/>
</dbReference>
<evidence type="ECO:0000256" key="8">
    <source>
        <dbReference type="ARBA" id="ARBA00022884"/>
    </source>
</evidence>
<dbReference type="GO" id="GO:0004525">
    <property type="term" value="F:ribonuclease III activity"/>
    <property type="evidence" value="ECO:0007669"/>
    <property type="project" value="UniProtKB-UniRule"/>
</dbReference>
<dbReference type="Proteomes" id="UP000599024">
    <property type="component" value="Unassembled WGS sequence"/>
</dbReference>
<dbReference type="Gene3D" id="1.10.1520.10">
    <property type="entry name" value="Ribonuclease III domain"/>
    <property type="match status" value="1"/>
</dbReference>
<evidence type="ECO:0000259" key="10">
    <source>
        <dbReference type="PROSITE" id="PS50137"/>
    </source>
</evidence>
<reference evidence="12 13" key="1">
    <citation type="submission" date="2020-08" db="EMBL/GenBank/DDBJ databases">
        <title>Bridging the membrane lipid divide: bacteria of the FCB group superphylum have the potential to synthesize archaeal ether lipids.</title>
        <authorList>
            <person name="Villanueva L."/>
            <person name="Von Meijenfeldt F.A.B."/>
            <person name="Westbye A.B."/>
            <person name="Yadav S."/>
            <person name="Hopmans E.C."/>
            <person name="Dutilh B.E."/>
            <person name="Sinninghe Damste J.S."/>
        </authorList>
    </citation>
    <scope>NUCLEOTIDE SEQUENCE [LARGE SCALE GENOMIC DNA]</scope>
    <source>
        <strain evidence="12">NIOZ-UU81</strain>
    </source>
</reference>
<keyword evidence="9" id="KW-0819">tRNA processing</keyword>
<feature type="binding site" evidence="9">
    <location>
        <position position="55"/>
    </location>
    <ligand>
        <name>Mg(2+)</name>
        <dbReference type="ChEBI" id="CHEBI:18420"/>
    </ligand>
</feature>
<dbReference type="EMBL" id="JACNLK010000085">
    <property type="protein sequence ID" value="MBC8209243.1"/>
    <property type="molecule type" value="Genomic_DNA"/>
</dbReference>
<comment type="caution">
    <text evidence="9">Lacks conserved residue(s) required for the propagation of feature annotation.</text>
</comment>
<dbReference type="CDD" id="cd00593">
    <property type="entry name" value="RIBOc"/>
    <property type="match status" value="1"/>
</dbReference>
<evidence type="ECO:0000313" key="13">
    <source>
        <dbReference type="Proteomes" id="UP000599024"/>
    </source>
</evidence>
<dbReference type="CDD" id="cd10845">
    <property type="entry name" value="DSRM_RNAse_III_family"/>
    <property type="match status" value="1"/>
</dbReference>
<dbReference type="Pfam" id="PF00035">
    <property type="entry name" value="dsrm"/>
    <property type="match status" value="1"/>
</dbReference>
<dbReference type="AlphaFoldDB" id="A0A8J6TAS2"/>
<dbReference type="SMART" id="SM00358">
    <property type="entry name" value="DSRM"/>
    <property type="match status" value="1"/>
</dbReference>
<evidence type="ECO:0000313" key="12">
    <source>
        <dbReference type="EMBL" id="MBC8209243.1"/>
    </source>
</evidence>
<feature type="domain" description="DRBM" evidence="10">
    <location>
        <begin position="169"/>
        <end position="238"/>
    </location>
</feature>
<accession>A0A8J6TAS2</accession>
<dbReference type="Gene3D" id="3.30.160.20">
    <property type="match status" value="1"/>
</dbReference>
<comment type="caution">
    <text evidence="12">The sequence shown here is derived from an EMBL/GenBank/DDBJ whole genome shotgun (WGS) entry which is preliminary data.</text>
</comment>
<keyword evidence="9" id="KW-0963">Cytoplasm</keyword>
<dbReference type="NCBIfam" id="TIGR02191">
    <property type="entry name" value="RNaseIII"/>
    <property type="match status" value="1"/>
</dbReference>
<evidence type="ECO:0000256" key="5">
    <source>
        <dbReference type="ARBA" id="ARBA00022722"/>
    </source>
</evidence>